<dbReference type="PRINTS" id="PR00153">
    <property type="entry name" value="CSAPPISMRASE"/>
</dbReference>
<dbReference type="InterPro" id="IPR029000">
    <property type="entry name" value="Cyclophilin-like_dom_sf"/>
</dbReference>
<evidence type="ECO:0000256" key="2">
    <source>
        <dbReference type="ARBA" id="ARBA00022364"/>
    </source>
</evidence>
<evidence type="ECO:0000313" key="14">
    <source>
        <dbReference type="Proteomes" id="UP001158576"/>
    </source>
</evidence>
<dbReference type="Gene3D" id="3.40.50.300">
    <property type="entry name" value="P-loop containing nucleotide triphosphate hydrolases"/>
    <property type="match status" value="1"/>
</dbReference>
<keyword evidence="8" id="KW-0221">Differentiation</keyword>
<keyword evidence="8" id="KW-0896">Oogenesis</keyword>
<dbReference type="Pfam" id="PF23242">
    <property type="entry name" value="AAA_lid_TRIP13_C"/>
    <property type="match status" value="1"/>
</dbReference>
<gene>
    <name evidence="13" type="ORF">OKIOD_LOCUS3981</name>
</gene>
<dbReference type="Pfam" id="PF00160">
    <property type="entry name" value="Pro_isomerase"/>
    <property type="match status" value="1"/>
</dbReference>
<dbReference type="PANTHER" id="PTHR45991:SF1">
    <property type="entry name" value="PACHYTENE CHECKPOINT PROTEIN 2 HOMOLOG"/>
    <property type="match status" value="1"/>
</dbReference>
<dbReference type="Proteomes" id="UP001158576">
    <property type="component" value="Chromosome PAR"/>
</dbReference>
<evidence type="ECO:0000256" key="1">
    <source>
        <dbReference type="ARBA" id="ARBA00007271"/>
    </source>
</evidence>
<dbReference type="InterPro" id="IPR003593">
    <property type="entry name" value="AAA+_ATPase"/>
</dbReference>
<dbReference type="InterPro" id="IPR013083">
    <property type="entry name" value="Znf_RING/FYVE/PHD"/>
</dbReference>
<sequence>MQASNTAVVILGVLGAELNCLGQSTTRIIAQKLLSLLDANDNSISKRTAVELLGRGFHIWEPFVEPATVLLALMEMTINYEMVEPLFNKKVMVSPSAELCRASHRALCQIARSKPSVFITTIGREVARHTAAIANPATSQKFQQSTLVKAKNEVLRIIEFLAEMLPNELSLLISEVVDIVLFCLDSQAFKKTRLSDAFPPLQSIKMVQINYEVRLKSNAKYQMTEIEESLRSIFELFDDGVKSLIPKQDKEKIMKAINEIMDETETKDLLEALNVVEECVSEVMICEESEKYSDIPNTALGKFYLYTMDKAEGEEEHIDEEEDGEIAACQTWMLPNKAFYGLWESLHYSSPLKTDLIQFAETSFRLSQLGVSNTLISWNKVILFHGPPGTGKTSIAQAFAQKLAIRQIGGYQNTALVEINSHSLFSKWFSESGKLVQKMFSKIRDYADDKSIMTIILIDEVESLTSARSGSANEPADAVRVVNAVLTQLDSLKKYPNVLVVCTSNITGKIDLAFIDRADMKIFVGPPEPKAIYTILESAFNELYHKGMITGKYSLRSEGYDLPNPTDCERSLIAIADSAQGISGRTLRKIPFLALMKYCAGAQQVTLDNYLNAVQKAIESDKVERRHLSDKESECALYEHIYNHTREVIARLSGGINVLGGFFVDEKENSDWLKSTKKLRREGHIANETIFAYIEDGSIRAKRIRDSGDVQKVEVKTVSSSKFPLTQIRSQASFQFSLPILSKSQKLYASEVGKQITNFAVEKLSSFELFVNNRFSENGELVIPKNASTVPEFLMADIYHEGHDAPIQLADSPSMNLQISIAVRAAITRKSSISDLKELIRMDVQRSLSKRFEIFTEDLILELDEDNPLMTNGILARRVFTSINGGFPISLYENFQTKAGDDLEFIFNISESTEPFEYAEPEVKNTTDIDRLRDEEQSSTKISNSNPSNLIMLRSSRSLINRFASTKVFFDINAGGEGTQRITFKLYDDVVPKTAENFRQLCTGEAGFGYKGSSFHRIINDFMAQGGDFTAGNGTGGKSIYGRTFADENFNIRHEQPYLLSMANAGPNTNGSQFFITFIPCPWLDGKHTVFGEVVDGKEIVDIMNKTHGPTSFTLKDGSSVREQQADGNGGSSAKRVYKVTLGAIHSCSCIAFKRERTICKHICWVLLKRFRMAKTNPLIWQGGFVPREFDELLRGDHARKETKPVEQSGDSEQPPESGPTPGRALNADDVCPICQEELLEVRMPITWCRCCNNAAHIRCMKVWAEHQDTMQRGDGGDIQCPYCRQTFAPKEQLRREFTNTWERKKHKDVIHSGSVCADCSMTPIKGKLYIGIGDAVNLCGQCYRNGARPHVRFNVRERPGQSLKPAKRNLANHQLTLELQGREIQEEDYERLLELDRPASPDRPGVPDHVLNLLPCHKVGANQRLLKDGMQCRICLQAFDPAHYVKRLDSCSHYFHRDCIDTWCQNHTECPIDGKKIRLRQKKPRRTKTNIDILETRQRSAFAPRRPAAKLLERRRKSEANLISPNMSDLLVTTPIRVAGSSSQLLTDDIEEINPIPLINFRVRNMRL</sequence>
<dbReference type="CDD" id="cd01926">
    <property type="entry name" value="cyclophilin_ABH_like"/>
    <property type="match status" value="1"/>
</dbReference>
<feature type="domain" description="RING-type" evidence="11">
    <location>
        <begin position="1232"/>
        <end position="1284"/>
    </location>
</feature>
<dbReference type="CDD" id="cd16494">
    <property type="entry name" value="RING-CH-C4HC3_ZSWM2"/>
    <property type="match status" value="1"/>
</dbReference>
<dbReference type="InterPro" id="IPR044539">
    <property type="entry name" value="Pch2-like"/>
</dbReference>
<dbReference type="InterPro" id="IPR027417">
    <property type="entry name" value="P-loop_NTPase"/>
</dbReference>
<organism evidence="13 14">
    <name type="scientific">Oikopleura dioica</name>
    <name type="common">Tunicate</name>
    <dbReference type="NCBI Taxonomy" id="34765"/>
    <lineage>
        <taxon>Eukaryota</taxon>
        <taxon>Metazoa</taxon>
        <taxon>Chordata</taxon>
        <taxon>Tunicata</taxon>
        <taxon>Appendicularia</taxon>
        <taxon>Copelata</taxon>
        <taxon>Oikopleuridae</taxon>
        <taxon>Oikopleura</taxon>
    </lineage>
</organism>
<dbReference type="SMART" id="SM00184">
    <property type="entry name" value="RING"/>
    <property type="match status" value="2"/>
</dbReference>
<dbReference type="Pfam" id="PF00004">
    <property type="entry name" value="AAA"/>
    <property type="match status" value="1"/>
</dbReference>
<dbReference type="SUPFAM" id="SSF57850">
    <property type="entry name" value="RING/U-box"/>
    <property type="match status" value="2"/>
</dbReference>
<keyword evidence="9" id="KW-0469">Meiosis</keyword>
<evidence type="ECO:0000256" key="4">
    <source>
        <dbReference type="ARBA" id="ARBA00022741"/>
    </source>
</evidence>
<dbReference type="PROSITE" id="PS00170">
    <property type="entry name" value="CSA_PPIASE_1"/>
    <property type="match status" value="1"/>
</dbReference>
<dbReference type="PANTHER" id="PTHR45991">
    <property type="entry name" value="PACHYTENE CHECKPOINT PROTEIN 2"/>
    <property type="match status" value="1"/>
</dbReference>
<dbReference type="SUPFAM" id="SSF52540">
    <property type="entry name" value="P-loop containing nucleoside triphosphate hydrolases"/>
    <property type="match status" value="1"/>
</dbReference>
<evidence type="ECO:0000256" key="5">
    <source>
        <dbReference type="ARBA" id="ARBA00022771"/>
    </source>
</evidence>
<dbReference type="InterPro" id="IPR001841">
    <property type="entry name" value="Znf_RING"/>
</dbReference>
<evidence type="ECO:0000256" key="10">
    <source>
        <dbReference type="SAM" id="MobiDB-lite"/>
    </source>
</evidence>
<dbReference type="PROSITE" id="PS00674">
    <property type="entry name" value="AAA"/>
    <property type="match status" value="1"/>
</dbReference>
<feature type="region of interest" description="Disordered" evidence="10">
    <location>
        <begin position="1201"/>
        <end position="1225"/>
    </location>
</feature>
<evidence type="ECO:0000256" key="8">
    <source>
        <dbReference type="ARBA" id="ARBA00022943"/>
    </source>
</evidence>
<evidence type="ECO:0000256" key="3">
    <source>
        <dbReference type="ARBA" id="ARBA00022723"/>
    </source>
</evidence>
<feature type="region of interest" description="Disordered" evidence="10">
    <location>
        <begin position="1114"/>
        <end position="1133"/>
    </location>
</feature>
<dbReference type="InterPro" id="IPR002130">
    <property type="entry name" value="Cyclophilin-type_PPIase_dom"/>
</dbReference>
<protein>
    <recommendedName>
        <fullName evidence="2">Pachytene checkpoint protein 2 homolog</fullName>
    </recommendedName>
</protein>
<accession>A0ABN7S3C6</accession>
<feature type="domain" description="RING-type" evidence="11">
    <location>
        <begin position="1433"/>
        <end position="1474"/>
    </location>
</feature>
<evidence type="ECO:0000259" key="12">
    <source>
        <dbReference type="SMART" id="SM00382"/>
    </source>
</evidence>
<comment type="similarity">
    <text evidence="1">Belongs to the AAA ATPase family. PCH2 subfamily.</text>
</comment>
<name>A0ABN7S3C6_OIKDI</name>
<keyword evidence="6" id="KW-0862">Zinc</keyword>
<dbReference type="SMART" id="SM00382">
    <property type="entry name" value="AAA"/>
    <property type="match status" value="1"/>
</dbReference>
<keyword evidence="7" id="KW-0067">ATP-binding</keyword>
<keyword evidence="5" id="KW-0863">Zinc-finger</keyword>
<dbReference type="InterPro" id="IPR058249">
    <property type="entry name" value="Pch2_C"/>
</dbReference>
<dbReference type="SUPFAM" id="SSF50891">
    <property type="entry name" value="Cyclophilin-like"/>
    <property type="match status" value="1"/>
</dbReference>
<evidence type="ECO:0000259" key="11">
    <source>
        <dbReference type="SMART" id="SM00184"/>
    </source>
</evidence>
<evidence type="ECO:0000256" key="6">
    <source>
        <dbReference type="ARBA" id="ARBA00022833"/>
    </source>
</evidence>
<feature type="domain" description="AAA+ ATPase" evidence="12">
    <location>
        <begin position="378"/>
        <end position="528"/>
    </location>
</feature>
<dbReference type="InterPro" id="IPR007527">
    <property type="entry name" value="Znf_SWIM"/>
</dbReference>
<keyword evidence="3" id="KW-0479">Metal-binding</keyword>
<dbReference type="InterPro" id="IPR029454">
    <property type="entry name" value="ODR-4-like"/>
</dbReference>
<keyword evidence="14" id="KW-1185">Reference proteome</keyword>
<dbReference type="Pfam" id="PF04434">
    <property type="entry name" value="SWIM"/>
    <property type="match status" value="1"/>
</dbReference>
<evidence type="ECO:0000313" key="13">
    <source>
        <dbReference type="EMBL" id="CAG5089982.1"/>
    </source>
</evidence>
<reference evidence="13 14" key="1">
    <citation type="submission" date="2021-04" db="EMBL/GenBank/DDBJ databases">
        <authorList>
            <person name="Bliznina A."/>
        </authorList>
    </citation>
    <scope>NUCLEOTIDE SEQUENCE [LARGE SCALE GENOMIC DNA]</scope>
</reference>
<dbReference type="InterPro" id="IPR020892">
    <property type="entry name" value="Cyclophilin-type_PPIase_CS"/>
</dbReference>
<dbReference type="InterPro" id="IPR003960">
    <property type="entry name" value="ATPase_AAA_CS"/>
</dbReference>
<dbReference type="Gene3D" id="2.40.100.10">
    <property type="entry name" value="Cyclophilin-like"/>
    <property type="match status" value="1"/>
</dbReference>
<dbReference type="InterPro" id="IPR003959">
    <property type="entry name" value="ATPase_AAA_core"/>
</dbReference>
<evidence type="ECO:0000256" key="7">
    <source>
        <dbReference type="ARBA" id="ARBA00022840"/>
    </source>
</evidence>
<evidence type="ECO:0000256" key="9">
    <source>
        <dbReference type="ARBA" id="ARBA00023254"/>
    </source>
</evidence>
<dbReference type="Pfam" id="PF14778">
    <property type="entry name" value="ODR4-like"/>
    <property type="match status" value="1"/>
</dbReference>
<dbReference type="EMBL" id="OU015568">
    <property type="protein sequence ID" value="CAG5089982.1"/>
    <property type="molecule type" value="Genomic_DNA"/>
</dbReference>
<proteinExistence type="inferred from homology"/>
<dbReference type="Gene3D" id="3.30.40.10">
    <property type="entry name" value="Zinc/RING finger domain, C3HC4 (zinc finger)"/>
    <property type="match status" value="2"/>
</dbReference>
<dbReference type="Pfam" id="PF13639">
    <property type="entry name" value="zf-RING_2"/>
    <property type="match status" value="1"/>
</dbReference>
<keyword evidence="4" id="KW-0547">Nucleotide-binding</keyword>